<sequence>MESYATALPLDVFADSRARFESLVAMLSGAEARAGSHAELEERLHTDGMELLRCLFQDHLRLRALQEQRVDVVTGSDGVPRTRAEQGRTRTLATVFGEVEVERIVYRAPGAPGLHPADMALSLPREKHSHGLRKRAALEAVRGSFDDARAAIARCCGSAPGKRQIEELVQRAATDVDDFYRHHRPEPAEADTLLVLTFDAKGIVMLPADLREATRRNAARKDAAGGQRLTSRLSSGEKRGRKRMAEVAAVYDAHPVARTPLDIVPATALDREDKVKGPVATGKWVTASVRDSCKDVVAAVFDEAQRRDRGRARTWVVLVDGAQYQLEVIQAEAARRKVTVHIVCDIVHVIEYVWKAAWCFFPPGDRAAEAWVGEQTRRILAGKAVKVAAAIRQKATLAKLSPAKRAGADTCAGYLHAKAPYLDYGRALAAGWPIATGIVEGACRYLVKDRMDITGARWSLVGAEAVLKLRAMHASGDFDAYWQYHLQREHLRTHTVHYRDQLALAA</sequence>
<dbReference type="EMBL" id="JACDQQ010001119">
    <property type="protein sequence ID" value="MBA0085615.1"/>
    <property type="molecule type" value="Genomic_DNA"/>
</dbReference>
<dbReference type="NCBIfam" id="NF033572">
    <property type="entry name" value="transpos_ISKra4"/>
    <property type="match status" value="1"/>
</dbReference>
<evidence type="ECO:0000313" key="2">
    <source>
        <dbReference type="EMBL" id="MBA0085615.1"/>
    </source>
</evidence>
<feature type="region of interest" description="Disordered" evidence="1">
    <location>
        <begin position="217"/>
        <end position="238"/>
    </location>
</feature>
<name>A0A7V8NR06_9BACT</name>
<keyword evidence="3" id="KW-1185">Reference proteome</keyword>
<organism evidence="2 3">
    <name type="scientific">Candidatus Acidiferrum panamense</name>
    <dbReference type="NCBI Taxonomy" id="2741543"/>
    <lineage>
        <taxon>Bacteria</taxon>
        <taxon>Pseudomonadati</taxon>
        <taxon>Acidobacteriota</taxon>
        <taxon>Terriglobia</taxon>
        <taxon>Candidatus Acidiferrales</taxon>
        <taxon>Candidatus Acidiferrum</taxon>
    </lineage>
</organism>
<reference evidence="2" key="1">
    <citation type="submission" date="2020-06" db="EMBL/GenBank/DDBJ databases">
        <title>Legume-microbial interactions unlock mineral nutrients during tropical forest succession.</title>
        <authorList>
            <person name="Epihov D.Z."/>
        </authorList>
    </citation>
    <scope>NUCLEOTIDE SEQUENCE [LARGE SCALE GENOMIC DNA]</scope>
    <source>
        <strain evidence="2">Pan2503</strain>
    </source>
</reference>
<dbReference type="AlphaFoldDB" id="A0A7V8NR06"/>
<comment type="caution">
    <text evidence="2">The sequence shown here is derived from an EMBL/GenBank/DDBJ whole genome shotgun (WGS) entry which is preliminary data.</text>
</comment>
<accession>A0A7V8NR06</accession>
<evidence type="ECO:0000313" key="3">
    <source>
        <dbReference type="Proteomes" id="UP000567293"/>
    </source>
</evidence>
<dbReference type="Proteomes" id="UP000567293">
    <property type="component" value="Unassembled WGS sequence"/>
</dbReference>
<evidence type="ECO:0000256" key="1">
    <source>
        <dbReference type="SAM" id="MobiDB-lite"/>
    </source>
</evidence>
<proteinExistence type="predicted"/>
<protein>
    <submittedName>
        <fullName evidence="2">ISKra4 family transposase</fullName>
    </submittedName>
</protein>
<gene>
    <name evidence="2" type="ORF">HRJ53_11520</name>
</gene>